<dbReference type="Proteomes" id="UP000003107">
    <property type="component" value="Unassembled WGS sequence"/>
</dbReference>
<organism evidence="1 2">
    <name type="scientific">Campylobacter showae RM3277</name>
    <dbReference type="NCBI Taxonomy" id="553219"/>
    <lineage>
        <taxon>Bacteria</taxon>
        <taxon>Pseudomonadati</taxon>
        <taxon>Campylobacterota</taxon>
        <taxon>Epsilonproteobacteria</taxon>
        <taxon>Campylobacterales</taxon>
        <taxon>Campylobacteraceae</taxon>
        <taxon>Campylobacter</taxon>
    </lineage>
</organism>
<name>C6RH53_9BACT</name>
<dbReference type="STRING" id="553219.CAMSH0001_2150"/>
<accession>C6RH53</accession>
<dbReference type="AlphaFoldDB" id="C6RH53"/>
<evidence type="ECO:0000313" key="1">
    <source>
        <dbReference type="EMBL" id="EET79312.1"/>
    </source>
</evidence>
<protein>
    <submittedName>
        <fullName evidence="1">Uncharacterized protein</fullName>
    </submittedName>
</protein>
<proteinExistence type="predicted"/>
<comment type="caution">
    <text evidence="1">The sequence shown here is derived from an EMBL/GenBank/DDBJ whole genome shotgun (WGS) entry which is preliminary data.</text>
</comment>
<keyword evidence="2" id="KW-1185">Reference proteome</keyword>
<dbReference type="EMBL" id="ACVQ01000023">
    <property type="protein sequence ID" value="EET79312.1"/>
    <property type="molecule type" value="Genomic_DNA"/>
</dbReference>
<reference evidence="1 2" key="1">
    <citation type="submission" date="2009-07" db="EMBL/GenBank/DDBJ databases">
        <authorList>
            <person name="Madupu R."/>
            <person name="Sebastian Y."/>
            <person name="Durkin A.S."/>
            <person name="Torralba M."/>
            <person name="Methe B."/>
            <person name="Sutton G.G."/>
            <person name="Strausberg R.L."/>
            <person name="Nelson K.E."/>
        </authorList>
    </citation>
    <scope>NUCLEOTIDE SEQUENCE [LARGE SCALE GENOMIC DNA]</scope>
    <source>
        <strain evidence="1 2">RM3277</strain>
    </source>
</reference>
<gene>
    <name evidence="1" type="ORF">CAMSH0001_2150</name>
</gene>
<evidence type="ECO:0000313" key="2">
    <source>
        <dbReference type="Proteomes" id="UP000003107"/>
    </source>
</evidence>
<sequence length="52" mass="6054">MYQTSCSNVTPRAINTKCQILEFLRCGSWQVKFANLNAKAKIRYRKTISSQR</sequence>